<organism evidence="1 2">
    <name type="scientific">Rhizopus delemar (strain RA 99-880 / ATCC MYA-4621 / FGSC 9543 / NRRL 43880)</name>
    <name type="common">Mucormycosis agent</name>
    <name type="synonym">Rhizopus arrhizus var. delemar</name>
    <dbReference type="NCBI Taxonomy" id="246409"/>
    <lineage>
        <taxon>Eukaryota</taxon>
        <taxon>Fungi</taxon>
        <taxon>Fungi incertae sedis</taxon>
        <taxon>Mucoromycota</taxon>
        <taxon>Mucoromycotina</taxon>
        <taxon>Mucoromycetes</taxon>
        <taxon>Mucorales</taxon>
        <taxon>Mucorineae</taxon>
        <taxon>Rhizopodaceae</taxon>
        <taxon>Rhizopus</taxon>
    </lineage>
</organism>
<keyword evidence="2" id="KW-1185">Reference proteome</keyword>
<dbReference type="InterPro" id="IPR029071">
    <property type="entry name" value="Ubiquitin-like_domsf"/>
</dbReference>
<accession>I1CGU9</accession>
<proteinExistence type="predicted"/>
<dbReference type="VEuPathDB" id="FungiDB:RO3G_12390"/>
<protein>
    <submittedName>
        <fullName evidence="1">Uncharacterized protein</fullName>
    </submittedName>
</protein>
<dbReference type="Proteomes" id="UP000009138">
    <property type="component" value="Unassembled WGS sequence"/>
</dbReference>
<dbReference type="InParanoid" id="I1CGU9"/>
<dbReference type="OrthoDB" id="10273891at2759"/>
<dbReference type="STRING" id="246409.I1CGU9"/>
<name>I1CGU9_RHIO9</name>
<dbReference type="EMBL" id="CH476741">
    <property type="protein sequence ID" value="EIE87679.1"/>
    <property type="molecule type" value="Genomic_DNA"/>
</dbReference>
<evidence type="ECO:0000313" key="1">
    <source>
        <dbReference type="EMBL" id="EIE87679.1"/>
    </source>
</evidence>
<reference evidence="1 2" key="1">
    <citation type="journal article" date="2009" name="PLoS Genet.">
        <title>Genomic analysis of the basal lineage fungus Rhizopus oryzae reveals a whole-genome duplication.</title>
        <authorList>
            <person name="Ma L.-J."/>
            <person name="Ibrahim A.S."/>
            <person name="Skory C."/>
            <person name="Grabherr M.G."/>
            <person name="Burger G."/>
            <person name="Butler M."/>
            <person name="Elias M."/>
            <person name="Idnurm A."/>
            <person name="Lang B.F."/>
            <person name="Sone T."/>
            <person name="Abe A."/>
            <person name="Calvo S.E."/>
            <person name="Corrochano L.M."/>
            <person name="Engels R."/>
            <person name="Fu J."/>
            <person name="Hansberg W."/>
            <person name="Kim J.-M."/>
            <person name="Kodira C.D."/>
            <person name="Koehrsen M.J."/>
            <person name="Liu B."/>
            <person name="Miranda-Saavedra D."/>
            <person name="O'Leary S."/>
            <person name="Ortiz-Castellanos L."/>
            <person name="Poulter R."/>
            <person name="Rodriguez-Romero J."/>
            <person name="Ruiz-Herrera J."/>
            <person name="Shen Y.-Q."/>
            <person name="Zeng Q."/>
            <person name="Galagan J."/>
            <person name="Birren B.W."/>
            <person name="Cuomo C.A."/>
            <person name="Wickes B.L."/>
        </authorList>
    </citation>
    <scope>NUCLEOTIDE SEQUENCE [LARGE SCALE GENOMIC DNA]</scope>
    <source>
        <strain evidence="2">RA 99-880 / ATCC MYA-4621 / FGSC 9543 / NRRL 43880</strain>
    </source>
</reference>
<dbReference type="GeneID" id="93619355"/>
<sequence length="86" mass="9724">MVIEDLKALLEAKSGVVLATQRLLTYEKESSNLRKALDEYEVEHNEAIHMQQVILTSCNHRLQPSSASFSEENGKNFVYSVELTVV</sequence>
<dbReference type="Gene3D" id="3.10.20.90">
    <property type="entry name" value="Phosphatidylinositol 3-kinase Catalytic Subunit, Chain A, domain 1"/>
    <property type="match status" value="1"/>
</dbReference>
<dbReference type="SUPFAM" id="SSF54236">
    <property type="entry name" value="Ubiquitin-like"/>
    <property type="match status" value="1"/>
</dbReference>
<dbReference type="AlphaFoldDB" id="I1CGU9"/>
<dbReference type="RefSeq" id="XP_067523075.1">
    <property type="nucleotide sequence ID" value="XM_067666974.1"/>
</dbReference>
<gene>
    <name evidence="1" type="ORF">RO3G_12390</name>
</gene>
<evidence type="ECO:0000313" key="2">
    <source>
        <dbReference type="Proteomes" id="UP000009138"/>
    </source>
</evidence>